<evidence type="ECO:0000256" key="1">
    <source>
        <dbReference type="SAM" id="SignalP"/>
    </source>
</evidence>
<accession>A0A9D4U362</accession>
<proteinExistence type="predicted"/>
<reference evidence="2" key="1">
    <citation type="submission" date="2021-01" db="EMBL/GenBank/DDBJ databases">
        <title>Adiantum capillus-veneris genome.</title>
        <authorList>
            <person name="Fang Y."/>
            <person name="Liao Q."/>
        </authorList>
    </citation>
    <scope>NUCLEOTIDE SEQUENCE</scope>
    <source>
        <strain evidence="2">H3</strain>
        <tissue evidence="2">Leaf</tissue>
    </source>
</reference>
<keyword evidence="1" id="KW-0732">Signal</keyword>
<evidence type="ECO:0000313" key="3">
    <source>
        <dbReference type="Proteomes" id="UP000886520"/>
    </source>
</evidence>
<dbReference type="EMBL" id="JABFUD020000024">
    <property type="protein sequence ID" value="KAI5060575.1"/>
    <property type="molecule type" value="Genomic_DNA"/>
</dbReference>
<comment type="caution">
    <text evidence="2">The sequence shown here is derived from an EMBL/GenBank/DDBJ whole genome shotgun (WGS) entry which is preliminary data.</text>
</comment>
<evidence type="ECO:0008006" key="4">
    <source>
        <dbReference type="Google" id="ProtNLM"/>
    </source>
</evidence>
<dbReference type="AlphaFoldDB" id="A0A9D4U362"/>
<gene>
    <name evidence="2" type="ORF">GOP47_0024995</name>
</gene>
<organism evidence="2 3">
    <name type="scientific">Adiantum capillus-veneris</name>
    <name type="common">Maidenhair fern</name>
    <dbReference type="NCBI Taxonomy" id="13818"/>
    <lineage>
        <taxon>Eukaryota</taxon>
        <taxon>Viridiplantae</taxon>
        <taxon>Streptophyta</taxon>
        <taxon>Embryophyta</taxon>
        <taxon>Tracheophyta</taxon>
        <taxon>Polypodiopsida</taxon>
        <taxon>Polypodiidae</taxon>
        <taxon>Polypodiales</taxon>
        <taxon>Pteridineae</taxon>
        <taxon>Pteridaceae</taxon>
        <taxon>Vittarioideae</taxon>
        <taxon>Adiantum</taxon>
    </lineage>
</organism>
<evidence type="ECO:0000313" key="2">
    <source>
        <dbReference type="EMBL" id="KAI5060575.1"/>
    </source>
</evidence>
<keyword evidence="3" id="KW-1185">Reference proteome</keyword>
<protein>
    <recommendedName>
        <fullName evidence="4">Secreted protein</fullName>
    </recommendedName>
</protein>
<feature type="chain" id="PRO_5039193987" description="Secreted protein" evidence="1">
    <location>
        <begin position="30"/>
        <end position="85"/>
    </location>
</feature>
<sequence length="85" mass="9234">MHSGNRRGKPALFSFLLLMLLLHNHIATATRLPWFDHHFARQLVATGGPEISPLALMGSAADMRMRKLAQPTTDGRPGPPGSSCC</sequence>
<dbReference type="Proteomes" id="UP000886520">
    <property type="component" value="Chromosome 24"/>
</dbReference>
<name>A0A9D4U362_ADICA</name>
<feature type="signal peptide" evidence="1">
    <location>
        <begin position="1"/>
        <end position="29"/>
    </location>
</feature>